<dbReference type="PROSITE" id="PS51504">
    <property type="entry name" value="H15"/>
    <property type="match status" value="1"/>
</dbReference>
<sequence>MTATEKEYLALIKKSLEKEGRSRQGISAWVKEKLQENDQYLGLIHDKRIKSVLKQGLESGDLVRPNGPLGRFHLSTDPSISSK</sequence>
<feature type="domain" description="H15" evidence="2">
    <location>
        <begin position="1"/>
        <end position="76"/>
    </location>
</feature>
<dbReference type="InterPro" id="IPR036388">
    <property type="entry name" value="WH-like_DNA-bd_sf"/>
</dbReference>
<dbReference type="GO" id="GO:0003677">
    <property type="term" value="F:DNA binding"/>
    <property type="evidence" value="ECO:0007669"/>
    <property type="project" value="InterPro"/>
</dbReference>
<dbReference type="Gene3D" id="1.10.10.10">
    <property type="entry name" value="Winged helix-like DNA-binding domain superfamily/Winged helix DNA-binding domain"/>
    <property type="match status" value="1"/>
</dbReference>
<comment type="caution">
    <text evidence="3">The sequence shown here is derived from an EMBL/GenBank/DDBJ whole genome shotgun (WGS) entry which is preliminary data.</text>
</comment>
<evidence type="ECO:0000313" key="4">
    <source>
        <dbReference type="Proteomes" id="UP001373714"/>
    </source>
</evidence>
<dbReference type="AlphaFoldDB" id="A0AAV9VAB9"/>
<protein>
    <recommendedName>
        <fullName evidence="1">Histone H1</fullName>
    </recommendedName>
</protein>
<proteinExistence type="predicted"/>
<reference evidence="3 4" key="1">
    <citation type="submission" date="2019-10" db="EMBL/GenBank/DDBJ databases">
        <authorList>
            <person name="Palmer J.M."/>
        </authorList>
    </citation>
    <scope>NUCLEOTIDE SEQUENCE [LARGE SCALE GENOMIC DNA]</scope>
    <source>
        <strain evidence="3 4">TWF730</strain>
    </source>
</reference>
<evidence type="ECO:0000313" key="3">
    <source>
        <dbReference type="EMBL" id="KAK6358352.1"/>
    </source>
</evidence>
<dbReference type="GO" id="GO:0000786">
    <property type="term" value="C:nucleosome"/>
    <property type="evidence" value="ECO:0007669"/>
    <property type="project" value="InterPro"/>
</dbReference>
<dbReference type="Proteomes" id="UP001373714">
    <property type="component" value="Unassembled WGS sequence"/>
</dbReference>
<gene>
    <name evidence="3" type="ORF">TWF730_007696</name>
</gene>
<evidence type="ECO:0000256" key="1">
    <source>
        <dbReference type="ARBA" id="ARBA00020833"/>
    </source>
</evidence>
<keyword evidence="4" id="KW-1185">Reference proteome</keyword>
<accession>A0AAV9VAB9</accession>
<dbReference type="InterPro" id="IPR036390">
    <property type="entry name" value="WH_DNA-bd_sf"/>
</dbReference>
<dbReference type="InterPro" id="IPR005818">
    <property type="entry name" value="Histone_H1/H5_H15"/>
</dbReference>
<dbReference type="EMBL" id="JAVHNS010000004">
    <property type="protein sequence ID" value="KAK6358352.1"/>
    <property type="molecule type" value="Genomic_DNA"/>
</dbReference>
<dbReference type="GO" id="GO:0006334">
    <property type="term" value="P:nucleosome assembly"/>
    <property type="evidence" value="ECO:0007669"/>
    <property type="project" value="InterPro"/>
</dbReference>
<dbReference type="Pfam" id="PF00538">
    <property type="entry name" value="Linker_histone"/>
    <property type="match status" value="1"/>
</dbReference>
<dbReference type="SUPFAM" id="SSF46785">
    <property type="entry name" value="Winged helix' DNA-binding domain"/>
    <property type="match status" value="1"/>
</dbReference>
<organism evidence="3 4">
    <name type="scientific">Orbilia blumenaviensis</name>
    <dbReference type="NCBI Taxonomy" id="1796055"/>
    <lineage>
        <taxon>Eukaryota</taxon>
        <taxon>Fungi</taxon>
        <taxon>Dikarya</taxon>
        <taxon>Ascomycota</taxon>
        <taxon>Pezizomycotina</taxon>
        <taxon>Orbiliomycetes</taxon>
        <taxon>Orbiliales</taxon>
        <taxon>Orbiliaceae</taxon>
        <taxon>Orbilia</taxon>
    </lineage>
</organism>
<evidence type="ECO:0000259" key="2">
    <source>
        <dbReference type="PROSITE" id="PS51504"/>
    </source>
</evidence>
<name>A0AAV9VAB9_9PEZI</name>